<dbReference type="SUPFAM" id="SSF46894">
    <property type="entry name" value="C-terminal effector domain of the bipartite response regulators"/>
    <property type="match status" value="1"/>
</dbReference>
<evidence type="ECO:0000259" key="4">
    <source>
        <dbReference type="PROSITE" id="PS50043"/>
    </source>
</evidence>
<name>A0A327QV79_9BACT</name>
<evidence type="ECO:0000256" key="2">
    <source>
        <dbReference type="ARBA" id="ARBA00023125"/>
    </source>
</evidence>
<dbReference type="CDD" id="cd00130">
    <property type="entry name" value="PAS"/>
    <property type="match status" value="1"/>
</dbReference>
<dbReference type="SUPFAM" id="SSF55785">
    <property type="entry name" value="PYP-like sensor domain (PAS domain)"/>
    <property type="match status" value="1"/>
</dbReference>
<evidence type="ECO:0000313" key="7">
    <source>
        <dbReference type="Proteomes" id="UP000249547"/>
    </source>
</evidence>
<gene>
    <name evidence="6" type="ORF">LX64_01239</name>
</gene>
<dbReference type="PROSITE" id="PS50043">
    <property type="entry name" value="HTH_LUXR_2"/>
    <property type="match status" value="1"/>
</dbReference>
<dbReference type="PRINTS" id="PR00038">
    <property type="entry name" value="HTHLUXR"/>
</dbReference>
<dbReference type="InterPro" id="IPR013655">
    <property type="entry name" value="PAS_fold_3"/>
</dbReference>
<dbReference type="Pfam" id="PF08447">
    <property type="entry name" value="PAS_3"/>
    <property type="match status" value="1"/>
</dbReference>
<dbReference type="EMBL" id="QLLL01000002">
    <property type="protein sequence ID" value="RAJ08586.1"/>
    <property type="molecule type" value="Genomic_DNA"/>
</dbReference>
<protein>
    <submittedName>
        <fullName evidence="6">PAS domain-containing protein</fullName>
    </submittedName>
</protein>
<dbReference type="InterPro" id="IPR000792">
    <property type="entry name" value="Tscrpt_reg_LuxR_C"/>
</dbReference>
<reference evidence="6 7" key="1">
    <citation type="submission" date="2018-06" db="EMBL/GenBank/DDBJ databases">
        <title>Genomic Encyclopedia of Archaeal and Bacterial Type Strains, Phase II (KMG-II): from individual species to whole genera.</title>
        <authorList>
            <person name="Goeker M."/>
        </authorList>
    </citation>
    <scope>NUCLEOTIDE SEQUENCE [LARGE SCALE GENOMIC DNA]</scope>
    <source>
        <strain evidence="6 7">DSM 23857</strain>
    </source>
</reference>
<dbReference type="InterPro" id="IPR000014">
    <property type="entry name" value="PAS"/>
</dbReference>
<dbReference type="OrthoDB" id="965844at2"/>
<dbReference type="InterPro" id="IPR035965">
    <property type="entry name" value="PAS-like_dom_sf"/>
</dbReference>
<keyword evidence="2" id="KW-0238">DNA-binding</keyword>
<dbReference type="AlphaFoldDB" id="A0A327QV79"/>
<dbReference type="GO" id="GO:0006355">
    <property type="term" value="P:regulation of DNA-templated transcription"/>
    <property type="evidence" value="ECO:0007669"/>
    <property type="project" value="InterPro"/>
</dbReference>
<evidence type="ECO:0000256" key="3">
    <source>
        <dbReference type="ARBA" id="ARBA00023163"/>
    </source>
</evidence>
<dbReference type="CDD" id="cd06170">
    <property type="entry name" value="LuxR_C_like"/>
    <property type="match status" value="1"/>
</dbReference>
<proteinExistence type="predicted"/>
<organism evidence="6 7">
    <name type="scientific">Chitinophaga skermanii</name>
    <dbReference type="NCBI Taxonomy" id="331697"/>
    <lineage>
        <taxon>Bacteria</taxon>
        <taxon>Pseudomonadati</taxon>
        <taxon>Bacteroidota</taxon>
        <taxon>Chitinophagia</taxon>
        <taxon>Chitinophagales</taxon>
        <taxon>Chitinophagaceae</taxon>
        <taxon>Chitinophaga</taxon>
    </lineage>
</organism>
<dbReference type="InterPro" id="IPR016032">
    <property type="entry name" value="Sig_transdc_resp-reg_C-effctor"/>
</dbReference>
<comment type="caution">
    <text evidence="6">The sequence shown here is derived from an EMBL/GenBank/DDBJ whole genome shotgun (WGS) entry which is preliminary data.</text>
</comment>
<evidence type="ECO:0000259" key="5">
    <source>
        <dbReference type="PROSITE" id="PS50112"/>
    </source>
</evidence>
<keyword evidence="3" id="KW-0804">Transcription</keyword>
<dbReference type="PANTHER" id="PTHR44688:SF16">
    <property type="entry name" value="DNA-BINDING TRANSCRIPTIONAL ACTIVATOR DEVR_DOSR"/>
    <property type="match status" value="1"/>
</dbReference>
<sequence>MDVLLLGELKKLWQSLAKHVLPGEFDFKFDVQQHLLNIFHVEEYYYFIFNTGTGTLEFVSPQVSNVLGYTAEEFDSMQFLRCIHPDDQFWFLNFQNMIAEFFMNLPPGKVMHYKIRSDFRLRKKDGEYVRILSQVTVLQTNEIGSLLRGFGVHTDITHLKKDGRPMLSFIGMNGEPSYIDVEVKPVFLSFKELISPREKQILQLLIQGKTSKEIAIALGNTKQTVDKQRKNMLVKTNTKSSAELVVKAIREGWI</sequence>
<dbReference type="Proteomes" id="UP000249547">
    <property type="component" value="Unassembled WGS sequence"/>
</dbReference>
<dbReference type="InterPro" id="IPR036388">
    <property type="entry name" value="WH-like_DNA-bd_sf"/>
</dbReference>
<dbReference type="PANTHER" id="PTHR44688">
    <property type="entry name" value="DNA-BINDING TRANSCRIPTIONAL ACTIVATOR DEVR_DOSR"/>
    <property type="match status" value="1"/>
</dbReference>
<keyword evidence="7" id="KW-1185">Reference proteome</keyword>
<dbReference type="Gene3D" id="3.30.450.20">
    <property type="entry name" value="PAS domain"/>
    <property type="match status" value="1"/>
</dbReference>
<evidence type="ECO:0000313" key="6">
    <source>
        <dbReference type="EMBL" id="RAJ08586.1"/>
    </source>
</evidence>
<dbReference type="GO" id="GO:0003677">
    <property type="term" value="F:DNA binding"/>
    <property type="evidence" value="ECO:0007669"/>
    <property type="project" value="UniProtKB-KW"/>
</dbReference>
<keyword evidence="1" id="KW-0805">Transcription regulation</keyword>
<feature type="domain" description="HTH luxR-type" evidence="4">
    <location>
        <begin position="187"/>
        <end position="252"/>
    </location>
</feature>
<evidence type="ECO:0000256" key="1">
    <source>
        <dbReference type="ARBA" id="ARBA00023015"/>
    </source>
</evidence>
<dbReference type="PROSITE" id="PS50112">
    <property type="entry name" value="PAS"/>
    <property type="match status" value="1"/>
</dbReference>
<dbReference type="SMART" id="SM00421">
    <property type="entry name" value="HTH_LUXR"/>
    <property type="match status" value="1"/>
</dbReference>
<feature type="domain" description="PAS" evidence="5">
    <location>
        <begin position="54"/>
        <end position="88"/>
    </location>
</feature>
<accession>A0A327QV79</accession>
<dbReference type="Pfam" id="PF00196">
    <property type="entry name" value="GerE"/>
    <property type="match status" value="1"/>
</dbReference>
<dbReference type="Gene3D" id="1.10.10.10">
    <property type="entry name" value="Winged helix-like DNA-binding domain superfamily/Winged helix DNA-binding domain"/>
    <property type="match status" value="1"/>
</dbReference>
<dbReference type="RefSeq" id="WP_111596721.1">
    <property type="nucleotide sequence ID" value="NZ_QLLL01000002.1"/>
</dbReference>